<accession>A0AA41KJZ6</accession>
<feature type="domain" description="DUF4350" evidence="2">
    <location>
        <begin position="46"/>
        <end position="254"/>
    </location>
</feature>
<reference evidence="3" key="1">
    <citation type="submission" date="2021-06" db="EMBL/GenBank/DDBJ databases">
        <title>New haloarchaea isolates fom saline soil.</title>
        <authorList>
            <person name="Duran-Viseras A."/>
            <person name="Sanchez-Porro C.S."/>
            <person name="Ventosa A."/>
        </authorList>
    </citation>
    <scope>NUCLEOTIDE SEQUENCE</scope>
    <source>
        <strain evidence="3">JCM 18369</strain>
    </source>
</reference>
<feature type="transmembrane region" description="Helical" evidence="1">
    <location>
        <begin position="20"/>
        <end position="38"/>
    </location>
</feature>
<sequence length="362" mass="38557">MTGEPGIDDPPWRRLDGPKMLLAVYAAVAVIALLYAASTSSVAFGAYNAQWDGSGDMRAVASENGSAVTVGTNVSQYPTTDANGTVAFVLSPGEPYTRPEVDRIERFVRAGGTLVVAEDYRPHANDLLSGVGASARVDGRPLYDTRNYDRTGAFPEVTPTGPSPATAGVETVVFNHGTVVEPGDATPLLTTSSYAYLDEDGDGELDDDESLASRPVATTEAVGAGRVVVVGDPSVFVNAMLDRGDNRQFARALLGPRVLLDYSHAGGVPPLAAAVLALRRSGWLLALCGAVLIAALVGIDRRADERLREYVRERRSPADPGRLSAEGVEALLRSRHPDWDGARIARVTEAVMSQRRKRQRDD</sequence>
<evidence type="ECO:0000313" key="3">
    <source>
        <dbReference type="EMBL" id="MBV0903293.1"/>
    </source>
</evidence>
<keyword evidence="1" id="KW-0472">Membrane</keyword>
<feature type="transmembrane region" description="Helical" evidence="1">
    <location>
        <begin position="281"/>
        <end position="299"/>
    </location>
</feature>
<dbReference type="SUPFAM" id="SSF52317">
    <property type="entry name" value="Class I glutamine amidotransferase-like"/>
    <property type="match status" value="1"/>
</dbReference>
<dbReference type="RefSeq" id="WP_162414033.1">
    <property type="nucleotide sequence ID" value="NZ_JAHQXE010000005.1"/>
</dbReference>
<dbReference type="Pfam" id="PF14258">
    <property type="entry name" value="DUF4350"/>
    <property type="match status" value="1"/>
</dbReference>
<dbReference type="InterPro" id="IPR025646">
    <property type="entry name" value="DUF4350"/>
</dbReference>
<keyword evidence="4" id="KW-1185">Reference proteome</keyword>
<evidence type="ECO:0000259" key="2">
    <source>
        <dbReference type="Pfam" id="PF14258"/>
    </source>
</evidence>
<keyword evidence="1" id="KW-0812">Transmembrane</keyword>
<evidence type="ECO:0000256" key="1">
    <source>
        <dbReference type="SAM" id="Phobius"/>
    </source>
</evidence>
<dbReference type="AlphaFoldDB" id="A0AA41KJZ6"/>
<keyword evidence="1" id="KW-1133">Transmembrane helix</keyword>
<proteinExistence type="predicted"/>
<protein>
    <submittedName>
        <fullName evidence="3">DUF4350 domain-containing protein</fullName>
    </submittedName>
</protein>
<dbReference type="Gene3D" id="3.40.50.880">
    <property type="match status" value="1"/>
</dbReference>
<dbReference type="EMBL" id="JAHQXE010000005">
    <property type="protein sequence ID" value="MBV0903293.1"/>
    <property type="molecule type" value="Genomic_DNA"/>
</dbReference>
<dbReference type="InterPro" id="IPR029062">
    <property type="entry name" value="Class_I_gatase-like"/>
</dbReference>
<gene>
    <name evidence="3" type="ORF">KTS37_16005</name>
</gene>
<name>A0AA41KJZ6_9EURY</name>
<comment type="caution">
    <text evidence="3">The sequence shown here is derived from an EMBL/GenBank/DDBJ whole genome shotgun (WGS) entry which is preliminary data.</text>
</comment>
<organism evidence="3 4">
    <name type="scientific">Haloarcula salina</name>
    <dbReference type="NCBI Taxonomy" id="1429914"/>
    <lineage>
        <taxon>Archaea</taxon>
        <taxon>Methanobacteriati</taxon>
        <taxon>Methanobacteriota</taxon>
        <taxon>Stenosarchaea group</taxon>
        <taxon>Halobacteria</taxon>
        <taxon>Halobacteriales</taxon>
        <taxon>Haloarculaceae</taxon>
        <taxon>Haloarcula</taxon>
    </lineage>
</organism>
<evidence type="ECO:0000313" key="4">
    <source>
        <dbReference type="Proteomes" id="UP001166304"/>
    </source>
</evidence>
<dbReference type="Proteomes" id="UP001166304">
    <property type="component" value="Unassembled WGS sequence"/>
</dbReference>